<reference evidence="14" key="1">
    <citation type="submission" date="2025-08" db="UniProtKB">
        <authorList>
            <consortium name="RefSeq"/>
        </authorList>
    </citation>
    <scope>IDENTIFICATION</scope>
</reference>
<evidence type="ECO:0000256" key="8">
    <source>
        <dbReference type="ARBA" id="ARBA00047899"/>
    </source>
</evidence>
<feature type="domain" description="Protein kinase" evidence="12">
    <location>
        <begin position="6"/>
        <end position="263"/>
    </location>
</feature>
<evidence type="ECO:0000256" key="7">
    <source>
        <dbReference type="ARBA" id="ARBA00022840"/>
    </source>
</evidence>
<gene>
    <name evidence="14" type="primary">LOC105362209</name>
</gene>
<protein>
    <recommendedName>
        <fullName evidence="2">non-specific serine/threonine protein kinase</fullName>
        <ecNumber evidence="2">2.7.11.1</ecNumber>
    </recommendedName>
</protein>
<dbReference type="GO" id="GO:0005524">
    <property type="term" value="F:ATP binding"/>
    <property type="evidence" value="ECO:0007669"/>
    <property type="project" value="UniProtKB-UniRule"/>
</dbReference>
<evidence type="ECO:0000256" key="9">
    <source>
        <dbReference type="ARBA" id="ARBA00048679"/>
    </source>
</evidence>
<dbReference type="Gene3D" id="1.10.510.10">
    <property type="entry name" value="Transferase(Phosphotransferase) domain 1"/>
    <property type="match status" value="1"/>
</dbReference>
<dbReference type="PROSITE" id="PS00107">
    <property type="entry name" value="PROTEIN_KINASE_ATP"/>
    <property type="match status" value="1"/>
</dbReference>
<evidence type="ECO:0000256" key="6">
    <source>
        <dbReference type="ARBA" id="ARBA00022777"/>
    </source>
</evidence>
<accession>A0AAJ6YGZ2</accession>
<comment type="catalytic activity">
    <reaction evidence="8">
        <text>L-threonyl-[protein] + ATP = O-phospho-L-threonyl-[protein] + ADP + H(+)</text>
        <dbReference type="Rhea" id="RHEA:46608"/>
        <dbReference type="Rhea" id="RHEA-COMP:11060"/>
        <dbReference type="Rhea" id="RHEA-COMP:11605"/>
        <dbReference type="ChEBI" id="CHEBI:15378"/>
        <dbReference type="ChEBI" id="CHEBI:30013"/>
        <dbReference type="ChEBI" id="CHEBI:30616"/>
        <dbReference type="ChEBI" id="CHEBI:61977"/>
        <dbReference type="ChEBI" id="CHEBI:456216"/>
        <dbReference type="EC" id="2.7.11.1"/>
    </reaction>
</comment>
<evidence type="ECO:0000256" key="4">
    <source>
        <dbReference type="ARBA" id="ARBA00022679"/>
    </source>
</evidence>
<dbReference type="GO" id="GO:0004674">
    <property type="term" value="F:protein serine/threonine kinase activity"/>
    <property type="evidence" value="ECO:0007669"/>
    <property type="project" value="UniProtKB-KW"/>
</dbReference>
<feature type="binding site" evidence="10">
    <location>
        <position position="35"/>
    </location>
    <ligand>
        <name>ATP</name>
        <dbReference type="ChEBI" id="CHEBI:30616"/>
    </ligand>
</feature>
<evidence type="ECO:0000256" key="5">
    <source>
        <dbReference type="ARBA" id="ARBA00022741"/>
    </source>
</evidence>
<keyword evidence="3 11" id="KW-0723">Serine/threonine-protein kinase</keyword>
<evidence type="ECO:0000256" key="2">
    <source>
        <dbReference type="ARBA" id="ARBA00012513"/>
    </source>
</evidence>
<keyword evidence="13" id="KW-1185">Reference proteome</keyword>
<dbReference type="EC" id="2.7.11.1" evidence="2"/>
<dbReference type="InterPro" id="IPR011009">
    <property type="entry name" value="Kinase-like_dom_sf"/>
</dbReference>
<dbReference type="Pfam" id="PF00069">
    <property type="entry name" value="Pkinase"/>
    <property type="match status" value="1"/>
</dbReference>
<dbReference type="AlphaFoldDB" id="A0AAJ6YGZ2"/>
<comment type="catalytic activity">
    <reaction evidence="9">
        <text>L-seryl-[protein] + ATP = O-phospho-L-seryl-[protein] + ADP + H(+)</text>
        <dbReference type="Rhea" id="RHEA:17989"/>
        <dbReference type="Rhea" id="RHEA-COMP:9863"/>
        <dbReference type="Rhea" id="RHEA-COMP:11604"/>
        <dbReference type="ChEBI" id="CHEBI:15378"/>
        <dbReference type="ChEBI" id="CHEBI:29999"/>
        <dbReference type="ChEBI" id="CHEBI:30616"/>
        <dbReference type="ChEBI" id="CHEBI:83421"/>
        <dbReference type="ChEBI" id="CHEBI:456216"/>
        <dbReference type="EC" id="2.7.11.1"/>
    </reaction>
</comment>
<keyword evidence="7 10" id="KW-0067">ATP-binding</keyword>
<evidence type="ECO:0000259" key="12">
    <source>
        <dbReference type="PROSITE" id="PS50011"/>
    </source>
</evidence>
<evidence type="ECO:0000313" key="14">
    <source>
        <dbReference type="RefSeq" id="XP_011497885.1"/>
    </source>
</evidence>
<dbReference type="SUPFAM" id="SSF56112">
    <property type="entry name" value="Protein kinase-like (PK-like)"/>
    <property type="match status" value="1"/>
</dbReference>
<dbReference type="PIRSF" id="PIRSF000654">
    <property type="entry name" value="Integrin-linked_kinase"/>
    <property type="match status" value="1"/>
</dbReference>
<dbReference type="InterPro" id="IPR008271">
    <property type="entry name" value="Ser/Thr_kinase_AS"/>
</dbReference>
<evidence type="ECO:0000256" key="11">
    <source>
        <dbReference type="RuleBase" id="RU000304"/>
    </source>
</evidence>
<evidence type="ECO:0000313" key="13">
    <source>
        <dbReference type="Proteomes" id="UP000695007"/>
    </source>
</evidence>
<keyword evidence="4" id="KW-0808">Transferase</keyword>
<name>A0AAJ6YGZ2_9HYME</name>
<evidence type="ECO:0000256" key="1">
    <source>
        <dbReference type="ARBA" id="ARBA00010886"/>
    </source>
</evidence>
<organism evidence="13 14">
    <name type="scientific">Ceratosolen solmsi marchali</name>
    <dbReference type="NCBI Taxonomy" id="326594"/>
    <lineage>
        <taxon>Eukaryota</taxon>
        <taxon>Metazoa</taxon>
        <taxon>Ecdysozoa</taxon>
        <taxon>Arthropoda</taxon>
        <taxon>Hexapoda</taxon>
        <taxon>Insecta</taxon>
        <taxon>Pterygota</taxon>
        <taxon>Neoptera</taxon>
        <taxon>Endopterygota</taxon>
        <taxon>Hymenoptera</taxon>
        <taxon>Apocrita</taxon>
        <taxon>Proctotrupomorpha</taxon>
        <taxon>Chalcidoidea</taxon>
        <taxon>Agaonidae</taxon>
        <taxon>Agaoninae</taxon>
        <taxon>Ceratosolen</taxon>
    </lineage>
</organism>
<dbReference type="GeneID" id="105362209"/>
<dbReference type="Proteomes" id="UP000695007">
    <property type="component" value="Unplaced"/>
</dbReference>
<dbReference type="InterPro" id="IPR017441">
    <property type="entry name" value="Protein_kinase_ATP_BS"/>
</dbReference>
<proteinExistence type="inferred from homology"/>
<dbReference type="InterPro" id="IPR051131">
    <property type="entry name" value="NEK_Ser/Thr_kinase_NIMA"/>
</dbReference>
<dbReference type="PROSITE" id="PS00108">
    <property type="entry name" value="PROTEIN_KINASE_ST"/>
    <property type="match status" value="1"/>
</dbReference>
<dbReference type="InterPro" id="IPR000719">
    <property type="entry name" value="Prot_kinase_dom"/>
</dbReference>
<comment type="similarity">
    <text evidence="1">Belongs to the protein kinase superfamily. NEK Ser/Thr protein kinase family. NIMA subfamily.</text>
</comment>
<dbReference type="SMART" id="SM00220">
    <property type="entry name" value="S_TKc"/>
    <property type="match status" value="1"/>
</dbReference>
<dbReference type="PANTHER" id="PTHR44899">
    <property type="entry name" value="CAMK FAMILY PROTEIN KINASE"/>
    <property type="match status" value="1"/>
</dbReference>
<evidence type="ECO:0000256" key="3">
    <source>
        <dbReference type="ARBA" id="ARBA00022527"/>
    </source>
</evidence>
<dbReference type="RefSeq" id="XP_011497885.1">
    <property type="nucleotide sequence ID" value="XM_011499583.1"/>
</dbReference>
<keyword evidence="5 10" id="KW-0547">Nucleotide-binding</keyword>
<dbReference type="PROSITE" id="PS50011">
    <property type="entry name" value="PROTEIN_KINASE_DOM"/>
    <property type="match status" value="1"/>
</dbReference>
<sequence length="296" mass="34016">MQTQHFQFEAMLGKGSFGKVFLVKRKKDRKQFVIKQQDQNSGNAWLNKMISAEVECMQILRHPNIISYYGAWQESNSFYILMEYAARGTLKNLLDKRSNPLLEKDSLYLFAQVVLGVHHIHSKNILHRDLKPENIMLTGCMGDIVKIGDFGLSRDLRENNMSHAGTYYYIAPEMLKKEPYDFKSDIWSMGVVLYEMLTKELAFPALSISEIVDMICKGKPQLFKTVKVARDTKIIVFKMLQQKSSKRPSTRLLLLCPCLVPYIAKVYLNLGRAYASSPETFSLDIFNPFINTSSTK</sequence>
<evidence type="ECO:0000256" key="10">
    <source>
        <dbReference type="PROSITE-ProRule" id="PRU10141"/>
    </source>
</evidence>
<dbReference type="KEGG" id="csol:105362209"/>
<keyword evidence="6" id="KW-0418">Kinase</keyword>